<dbReference type="GO" id="GO:0008168">
    <property type="term" value="F:methyltransferase activity"/>
    <property type="evidence" value="ECO:0007669"/>
    <property type="project" value="UniProtKB-KW"/>
</dbReference>
<sequence length="367" mass="40821">MDSLPHDNLDIMQFSDAAIRQSTPFEYTPGEPRPPARCQACDIASDSLQRCAGCTAVLYCSRPCQTSQWSSHKNTCKLVRARRKACEDAEDDLRNAEPDPFTPPNVFETSVGHFYAIPETRPYMRARYALAQTLNHLDTVTSLEEALEHGLDMLRLNRSDELGMRHQLPPAMVRLGREQEAYDFVKWWVAHADDESHLKDMPDSPFLDLKNANALEPVDLFVRRKAAGTFELHSLALIKIRLLLALQSAEKAVAGAEDCTIQDKIAILAAAHHSSAITRHADSLLILAEDPTPVVDELTRQVREVVTAVHQANRHLLETMAQPDTDPGTAIASYAEGSREEAHAARSYSLRAWRGTPGALELLASLR</sequence>
<organism evidence="6 8">
    <name type="scientific">Verticillium longisporum</name>
    <name type="common">Verticillium dahliae var. longisporum</name>
    <dbReference type="NCBI Taxonomy" id="100787"/>
    <lineage>
        <taxon>Eukaryota</taxon>
        <taxon>Fungi</taxon>
        <taxon>Dikarya</taxon>
        <taxon>Ascomycota</taxon>
        <taxon>Pezizomycotina</taxon>
        <taxon>Sordariomycetes</taxon>
        <taxon>Hypocreomycetidae</taxon>
        <taxon>Glomerellales</taxon>
        <taxon>Plectosphaerellaceae</taxon>
        <taxon>Verticillium</taxon>
    </lineage>
</organism>
<dbReference type="GO" id="GO:0008270">
    <property type="term" value="F:zinc ion binding"/>
    <property type="evidence" value="ECO:0007669"/>
    <property type="project" value="UniProtKB-KW"/>
</dbReference>
<proteinExistence type="predicted"/>
<evidence type="ECO:0000313" key="7">
    <source>
        <dbReference type="EMBL" id="KAG7121632.1"/>
    </source>
</evidence>
<dbReference type="PROSITE" id="PS50865">
    <property type="entry name" value="ZF_MYND_2"/>
    <property type="match status" value="1"/>
</dbReference>
<evidence type="ECO:0000256" key="2">
    <source>
        <dbReference type="ARBA" id="ARBA00022771"/>
    </source>
</evidence>
<keyword evidence="7" id="KW-0489">Methyltransferase</keyword>
<feature type="domain" description="MYND-type" evidence="5">
    <location>
        <begin position="38"/>
        <end position="76"/>
    </location>
</feature>
<dbReference type="Proteomes" id="UP000689129">
    <property type="component" value="Unassembled WGS sequence"/>
</dbReference>
<dbReference type="SUPFAM" id="SSF144232">
    <property type="entry name" value="HIT/MYND zinc finger-like"/>
    <property type="match status" value="1"/>
</dbReference>
<reference evidence="7" key="3">
    <citation type="journal article" date="2021" name="Mol. Plant Pathol.">
        <title>A 20-kb lineage-specific genomic region tames virulence in pathogenic amphidiploid Verticillium longisporum.</title>
        <authorList>
            <person name="Harting R."/>
            <person name="Starke J."/>
            <person name="Kusch H."/>
            <person name="Poggeler S."/>
            <person name="Maurus I."/>
            <person name="Schluter R."/>
            <person name="Landesfeind M."/>
            <person name="Bulla I."/>
            <person name="Nowrousian M."/>
            <person name="de Jonge R."/>
            <person name="Stahlhut G."/>
            <person name="Hoff K.J."/>
            <person name="Asshauer K.P."/>
            <person name="Thurmer A."/>
            <person name="Stanke M."/>
            <person name="Daniel R."/>
            <person name="Morgenstern B."/>
            <person name="Thomma B.P.H.J."/>
            <person name="Kronstad J.W."/>
            <person name="Braus-Stromeyer S.A."/>
            <person name="Braus G.H."/>
        </authorList>
    </citation>
    <scope>NUCLEOTIDE SEQUENCE</scope>
    <source>
        <strain evidence="7">Vl32</strain>
    </source>
</reference>
<name>A0A0G4NLG8_VERLO</name>
<reference evidence="6" key="1">
    <citation type="submission" date="2015-05" db="EMBL/GenBank/DDBJ databases">
        <authorList>
            <person name="Wang D.B."/>
            <person name="Wang M."/>
        </authorList>
    </citation>
    <scope>NUCLEOTIDE SEQUENCE [LARGE SCALE GENOMIC DNA]</scope>
    <source>
        <strain evidence="6">VL2</strain>
    </source>
</reference>
<dbReference type="AlphaFoldDB" id="A0A0G4NLG8"/>
<dbReference type="GO" id="GO:0032259">
    <property type="term" value="P:methylation"/>
    <property type="evidence" value="ECO:0007669"/>
    <property type="project" value="UniProtKB-KW"/>
</dbReference>
<protein>
    <submittedName>
        <fullName evidence="7">Histone-lysine N-methyltransferase ASHR1 like protein</fullName>
    </submittedName>
</protein>
<evidence type="ECO:0000256" key="4">
    <source>
        <dbReference type="PROSITE-ProRule" id="PRU00134"/>
    </source>
</evidence>
<dbReference type="PROSITE" id="PS01360">
    <property type="entry name" value="ZF_MYND_1"/>
    <property type="match status" value="1"/>
</dbReference>
<keyword evidence="3" id="KW-0862">Zinc</keyword>
<reference evidence="8" key="2">
    <citation type="submission" date="2015-05" db="EMBL/GenBank/DDBJ databases">
        <authorList>
            <person name="Fogelqvist Johan"/>
        </authorList>
    </citation>
    <scope>NUCLEOTIDE SEQUENCE [LARGE SCALE GENOMIC DNA]</scope>
</reference>
<dbReference type="EMBL" id="JAEMWZ010000367">
    <property type="protein sequence ID" value="KAG7121632.1"/>
    <property type="molecule type" value="Genomic_DNA"/>
</dbReference>
<keyword evidence="2 4" id="KW-0863">Zinc-finger</keyword>
<evidence type="ECO:0000259" key="5">
    <source>
        <dbReference type="PROSITE" id="PS50865"/>
    </source>
</evidence>
<dbReference type="EMBL" id="CVQI01036384">
    <property type="protein sequence ID" value="CRK47300.1"/>
    <property type="molecule type" value="Genomic_DNA"/>
</dbReference>
<dbReference type="Gene3D" id="6.10.140.2220">
    <property type="match status" value="1"/>
</dbReference>
<accession>A0A0G4NLG8</accession>
<evidence type="ECO:0000313" key="8">
    <source>
        <dbReference type="Proteomes" id="UP000045706"/>
    </source>
</evidence>
<dbReference type="InterPro" id="IPR002893">
    <property type="entry name" value="Znf_MYND"/>
</dbReference>
<keyword evidence="1" id="KW-0479">Metal-binding</keyword>
<evidence type="ECO:0000256" key="1">
    <source>
        <dbReference type="ARBA" id="ARBA00022723"/>
    </source>
</evidence>
<dbReference type="Proteomes" id="UP000045706">
    <property type="component" value="Unassembled WGS sequence"/>
</dbReference>
<gene>
    <name evidence="6" type="ORF">BN1723_007477</name>
    <name evidence="7" type="ORF">HYQ45_014466</name>
</gene>
<evidence type="ECO:0000313" key="6">
    <source>
        <dbReference type="EMBL" id="CRK47300.1"/>
    </source>
</evidence>
<keyword evidence="7" id="KW-0808">Transferase</keyword>
<dbReference type="OrthoDB" id="5952526at2759"/>
<dbReference type="Pfam" id="PF01753">
    <property type="entry name" value="zf-MYND"/>
    <property type="match status" value="1"/>
</dbReference>
<evidence type="ECO:0000256" key="3">
    <source>
        <dbReference type="ARBA" id="ARBA00022833"/>
    </source>
</evidence>